<protein>
    <submittedName>
        <fullName evidence="1">Uncharacterized protein</fullName>
    </submittedName>
</protein>
<sequence length="44" mass="4743">MLTKKICLFAVAIFIILLCASCVSATTYSINNSTDPDTISKMIS</sequence>
<gene>
    <name evidence="1" type="ORF">MBCUR_01330</name>
</gene>
<comment type="caution">
    <text evidence="1">The sequence shown here is derived from an EMBL/GenBank/DDBJ whole genome shotgun (WGS) entry which is preliminary data.</text>
</comment>
<evidence type="ECO:0000313" key="1">
    <source>
        <dbReference type="EMBL" id="KZX16029.1"/>
    </source>
</evidence>
<evidence type="ECO:0000313" key="2">
    <source>
        <dbReference type="Proteomes" id="UP000077245"/>
    </source>
</evidence>
<reference evidence="1 2" key="1">
    <citation type="submission" date="2016-04" db="EMBL/GenBank/DDBJ databases">
        <title>Genome sequence of Methanobrevibacter curvatus DSM 11111.</title>
        <authorList>
            <person name="Poehlein A."/>
            <person name="Seedorf H."/>
            <person name="Daniel R."/>
        </authorList>
    </citation>
    <scope>NUCLEOTIDE SEQUENCE [LARGE SCALE GENOMIC DNA]</scope>
    <source>
        <strain evidence="1 2">DSM 11111</strain>
    </source>
</reference>
<organism evidence="1 2">
    <name type="scientific">Methanobrevibacter curvatus</name>
    <dbReference type="NCBI Taxonomy" id="49547"/>
    <lineage>
        <taxon>Archaea</taxon>
        <taxon>Methanobacteriati</taxon>
        <taxon>Methanobacteriota</taxon>
        <taxon>Methanomada group</taxon>
        <taxon>Methanobacteria</taxon>
        <taxon>Methanobacteriales</taxon>
        <taxon>Methanobacteriaceae</taxon>
        <taxon>Methanobrevibacter</taxon>
    </lineage>
</organism>
<dbReference type="EMBL" id="LWMV01000020">
    <property type="protein sequence ID" value="KZX16029.1"/>
    <property type="molecule type" value="Genomic_DNA"/>
</dbReference>
<proteinExistence type="predicted"/>
<dbReference type="AlphaFoldDB" id="A0A166DWM6"/>
<dbReference type="Proteomes" id="UP000077245">
    <property type="component" value="Unassembled WGS sequence"/>
</dbReference>
<keyword evidence="2" id="KW-1185">Reference proteome</keyword>
<dbReference type="RefSeq" id="WP_281190499.1">
    <property type="nucleotide sequence ID" value="NZ_LWMV01000020.1"/>
</dbReference>
<dbReference type="PATRIC" id="fig|49547.3.peg.143"/>
<name>A0A166DWM6_9EURY</name>
<accession>A0A166DWM6</accession>